<sequence>MFKKKNSKYHSILQSLKKTHAKSNLATRHEEITSELENKKKRIDELNTELSFLDDTLMITTNISDKNNINLKITDIKSKIQQLSLYDEYDYLHDTFNILMDYEDDSKDKFNLLNQYLSKVDKETITKGNGKKNKFDKISKMCSNCKDEMILDLHNGLMVCKICGESQMILVESDIPNYKEESNDTKTYVAYKTMVHFNDWLNKIQGKEVIDLSTELCNNITKEINKYHTNENIKNITPSQMREILSKLGLNKYYDDIPYIIFKTTGKEPPQLTRKQEEKLRQMFRDVQEPFKIYKPDIRKNLISYSYIIYKLCELLELDFILPFIHLLKSDQKIKDMDINIWKKICNHLNWEFIPSI</sequence>
<evidence type="ECO:0000256" key="1">
    <source>
        <dbReference type="SAM" id="Coils"/>
    </source>
</evidence>
<name>A0A6C0H232_9ZZZZ</name>
<evidence type="ECO:0000313" key="2">
    <source>
        <dbReference type="EMBL" id="QHT74113.1"/>
    </source>
</evidence>
<dbReference type="EMBL" id="MN739838">
    <property type="protein sequence ID" value="QHT74113.1"/>
    <property type="molecule type" value="Genomic_DNA"/>
</dbReference>
<organism evidence="2">
    <name type="scientific">viral metagenome</name>
    <dbReference type="NCBI Taxonomy" id="1070528"/>
    <lineage>
        <taxon>unclassified sequences</taxon>
        <taxon>metagenomes</taxon>
        <taxon>organismal metagenomes</taxon>
    </lineage>
</organism>
<protein>
    <recommendedName>
        <fullName evidence="3">Viral late gene transcription factor 3 zinc ribbon domain-containing protein</fullName>
    </recommendedName>
</protein>
<feature type="coiled-coil region" evidence="1">
    <location>
        <begin position="22"/>
        <end position="56"/>
    </location>
</feature>
<accession>A0A6C0H232</accession>
<dbReference type="Pfam" id="PF04947">
    <property type="entry name" value="Pox_VLTF3"/>
    <property type="match status" value="1"/>
</dbReference>
<dbReference type="InterPro" id="IPR007031">
    <property type="entry name" value="Poxvirus_VLTF3"/>
</dbReference>
<dbReference type="AlphaFoldDB" id="A0A6C0H232"/>
<keyword evidence="1" id="KW-0175">Coiled coil</keyword>
<evidence type="ECO:0008006" key="3">
    <source>
        <dbReference type="Google" id="ProtNLM"/>
    </source>
</evidence>
<reference evidence="2" key="1">
    <citation type="journal article" date="2020" name="Nature">
        <title>Giant virus diversity and host interactions through global metagenomics.</title>
        <authorList>
            <person name="Schulz F."/>
            <person name="Roux S."/>
            <person name="Paez-Espino D."/>
            <person name="Jungbluth S."/>
            <person name="Walsh D.A."/>
            <person name="Denef V.J."/>
            <person name="McMahon K.D."/>
            <person name="Konstantinidis K.T."/>
            <person name="Eloe-Fadrosh E.A."/>
            <person name="Kyrpides N.C."/>
            <person name="Woyke T."/>
        </authorList>
    </citation>
    <scope>NUCLEOTIDE SEQUENCE</scope>
    <source>
        <strain evidence="2">GVMAG-M-3300023179-4</strain>
    </source>
</reference>
<proteinExistence type="predicted"/>
<dbReference type="GO" id="GO:0046782">
    <property type="term" value="P:regulation of viral transcription"/>
    <property type="evidence" value="ECO:0007669"/>
    <property type="project" value="InterPro"/>
</dbReference>